<name>A0A1H1XCI8_9ACTN</name>
<evidence type="ECO:0000259" key="2">
    <source>
        <dbReference type="SMART" id="SM00481"/>
    </source>
</evidence>
<proteinExistence type="predicted"/>
<evidence type="ECO:0000256" key="1">
    <source>
        <dbReference type="SAM" id="MobiDB-lite"/>
    </source>
</evidence>
<reference evidence="3 4" key="1">
    <citation type="submission" date="2016-10" db="EMBL/GenBank/DDBJ databases">
        <authorList>
            <person name="de Groot N.N."/>
        </authorList>
    </citation>
    <scope>NUCLEOTIDE SEQUENCE [LARGE SCALE GENOMIC DNA]</scope>
    <source>
        <strain evidence="3 4">DSM 22024</strain>
    </source>
</reference>
<dbReference type="RefSeq" id="WP_197681559.1">
    <property type="nucleotide sequence ID" value="NZ_LT629732.1"/>
</dbReference>
<sequence length="523" mass="55019">MTFSADTPSEPEAATSRRDDLTRILEGRLGPGAPDWVYLPVDVPRGVAELAVRYEYDRPATPPGVPGNALDIGVFDPRGHRGGDPAGFRGWSGGARDAFVISASDATPGYLPGPIQPGTWHVALGPYTVAPQGLAYRVEVTLRPGEPGEPFVPNPAPLRATGRGPTWYRGDLHTHTVHSDGVREPAELVAAARSAGLDFVVSTEHNTTSAHGVWGHHVPEDLLVVNGEEVTTRNGHLVVAGLPAGTWIDWRFRAVDGVLHRVAEALHGFGGLAIAAHPFCPYVGCAWKFGFAEVDAVEVWNGPWTPDDEVSLRQWDAALVAGGAGLDGGRWLPAVGSSDTHAHGDTVGLGQTVVWAEDLSRDAILAGVRAGRSYVAESAAVEVTFQATGAGRTAGIGERLPVGSDAPVELAVTVRGVESGFVRFVSDEGTLAQLPLPTPTGTGSRPAPAGDSRPEVDGQAEVEVEAGTEQGEAAQVTWTTTAAVSKYVRVEVRHTSSQPTVFEGMAAFTNPIFLGVDHPAERH</sequence>
<dbReference type="CDD" id="cd07432">
    <property type="entry name" value="PHP_HisPPase"/>
    <property type="match status" value="1"/>
</dbReference>
<dbReference type="InterPro" id="IPR003141">
    <property type="entry name" value="Pol/His_phosphatase_N"/>
</dbReference>
<feature type="region of interest" description="Disordered" evidence="1">
    <location>
        <begin position="432"/>
        <end position="458"/>
    </location>
</feature>
<dbReference type="NCBIfam" id="NF038032">
    <property type="entry name" value="CehA_McbA_metalo"/>
    <property type="match status" value="1"/>
</dbReference>
<protein>
    <recommendedName>
        <fullName evidence="2">Polymerase/histidinol phosphatase N-terminal domain-containing protein</fullName>
    </recommendedName>
</protein>
<dbReference type="GO" id="GO:0035312">
    <property type="term" value="F:5'-3' DNA exonuclease activity"/>
    <property type="evidence" value="ECO:0007669"/>
    <property type="project" value="TreeGrafter"/>
</dbReference>
<feature type="region of interest" description="Disordered" evidence="1">
    <location>
        <begin position="1"/>
        <end position="20"/>
    </location>
</feature>
<dbReference type="PANTHER" id="PTHR42924:SF3">
    <property type="entry name" value="POLYMERASE_HISTIDINOL PHOSPHATASE N-TERMINAL DOMAIN-CONTAINING PROTEIN"/>
    <property type="match status" value="1"/>
</dbReference>
<dbReference type="InterPro" id="IPR016195">
    <property type="entry name" value="Pol/histidinol_Pase-like"/>
</dbReference>
<accession>A0A1H1XCI8</accession>
<dbReference type="PANTHER" id="PTHR42924">
    <property type="entry name" value="EXONUCLEASE"/>
    <property type="match status" value="1"/>
</dbReference>
<dbReference type="AlphaFoldDB" id="A0A1H1XCI8"/>
<organism evidence="3 4">
    <name type="scientific">Actinopolymorpha singaporensis</name>
    <dbReference type="NCBI Taxonomy" id="117157"/>
    <lineage>
        <taxon>Bacteria</taxon>
        <taxon>Bacillati</taxon>
        <taxon>Actinomycetota</taxon>
        <taxon>Actinomycetes</taxon>
        <taxon>Propionibacteriales</taxon>
        <taxon>Actinopolymorphaceae</taxon>
        <taxon>Actinopolymorpha</taxon>
    </lineage>
</organism>
<dbReference type="EMBL" id="LT629732">
    <property type="protein sequence ID" value="SDT06985.1"/>
    <property type="molecule type" value="Genomic_DNA"/>
</dbReference>
<dbReference type="InterPro" id="IPR052018">
    <property type="entry name" value="PHP_domain"/>
</dbReference>
<dbReference type="Gene3D" id="3.20.20.140">
    <property type="entry name" value="Metal-dependent hydrolases"/>
    <property type="match status" value="1"/>
</dbReference>
<dbReference type="GO" id="GO:0004534">
    <property type="term" value="F:5'-3' RNA exonuclease activity"/>
    <property type="evidence" value="ECO:0007669"/>
    <property type="project" value="TreeGrafter"/>
</dbReference>
<dbReference type="SUPFAM" id="SSF89550">
    <property type="entry name" value="PHP domain-like"/>
    <property type="match status" value="1"/>
</dbReference>
<keyword evidence="4" id="KW-1185">Reference proteome</keyword>
<gene>
    <name evidence="3" type="ORF">SAMN04489717_4917</name>
</gene>
<feature type="domain" description="Polymerase/histidinol phosphatase N-terminal" evidence="2">
    <location>
        <begin position="170"/>
        <end position="234"/>
    </location>
</feature>
<evidence type="ECO:0000313" key="4">
    <source>
        <dbReference type="Proteomes" id="UP000198983"/>
    </source>
</evidence>
<dbReference type="SMART" id="SM00481">
    <property type="entry name" value="POLIIIAc"/>
    <property type="match status" value="1"/>
</dbReference>
<dbReference type="Proteomes" id="UP000198983">
    <property type="component" value="Chromosome I"/>
</dbReference>
<dbReference type="STRING" id="117157.SAMN04489717_4917"/>
<evidence type="ECO:0000313" key="3">
    <source>
        <dbReference type="EMBL" id="SDT06985.1"/>
    </source>
</evidence>